<reference evidence="15" key="1">
    <citation type="submission" date="2015-10" db="EMBL/GenBank/DDBJ databases">
        <authorList>
            <person name="Regsiter A."/>
            <person name="william w."/>
        </authorList>
    </citation>
    <scope>NUCLEOTIDE SEQUENCE</scope>
    <source>
        <strain evidence="15">Montdore</strain>
    </source>
</reference>
<dbReference type="InterPro" id="IPR024298">
    <property type="entry name" value="Sec16_Sec23-bd"/>
</dbReference>
<feature type="domain" description="Sec16 central conserved" evidence="13">
    <location>
        <begin position="1150"/>
        <end position="1265"/>
    </location>
</feature>
<feature type="compositionally biased region" description="Pro residues" evidence="11">
    <location>
        <begin position="1992"/>
        <end position="2004"/>
    </location>
</feature>
<feature type="compositionally biased region" description="Acidic residues" evidence="11">
    <location>
        <begin position="529"/>
        <end position="549"/>
    </location>
</feature>
<comment type="similarity">
    <text evidence="2 10">Belongs to the SEC16 family.</text>
</comment>
<dbReference type="InterPro" id="IPR024468">
    <property type="entry name" value="Sec16_N"/>
</dbReference>
<dbReference type="GO" id="GO:0070971">
    <property type="term" value="C:endoplasmic reticulum exit site"/>
    <property type="evidence" value="ECO:0007669"/>
    <property type="project" value="TreeGrafter"/>
</dbReference>
<feature type="region of interest" description="Disordered" evidence="11">
    <location>
        <begin position="1"/>
        <end position="60"/>
    </location>
</feature>
<dbReference type="Pfam" id="PF12932">
    <property type="entry name" value="Sec16"/>
    <property type="match status" value="1"/>
</dbReference>
<feature type="compositionally biased region" description="Low complexity" evidence="11">
    <location>
        <begin position="1105"/>
        <end position="1119"/>
    </location>
</feature>
<feature type="compositionally biased region" description="Polar residues" evidence="11">
    <location>
        <begin position="604"/>
        <end position="613"/>
    </location>
</feature>
<dbReference type="PANTHER" id="PTHR13402:SF6">
    <property type="entry name" value="SECRETORY 16, ISOFORM I"/>
    <property type="match status" value="1"/>
</dbReference>
<protein>
    <recommendedName>
        <fullName evidence="10">Protein transport protein sec16</fullName>
    </recommendedName>
</protein>
<feature type="compositionally biased region" description="Low complexity" evidence="11">
    <location>
        <begin position="1982"/>
        <end position="1991"/>
    </location>
</feature>
<evidence type="ECO:0000256" key="2">
    <source>
        <dbReference type="ARBA" id="ARBA00005927"/>
    </source>
</evidence>
<comment type="function">
    <text evidence="9 10">Involved in the initiation of assembly of the COPII coat required for the formation of transport vesicles from the endoplasmic reticulum (ER) and the selection of cargo molecules. Also involved in autophagy.</text>
</comment>
<feature type="compositionally biased region" description="Low complexity" evidence="11">
    <location>
        <begin position="157"/>
        <end position="167"/>
    </location>
</feature>
<keyword evidence="3 10" id="KW-0813">Transport</keyword>
<feature type="compositionally biased region" description="Low complexity" evidence="11">
    <location>
        <begin position="709"/>
        <end position="726"/>
    </location>
</feature>
<feature type="compositionally biased region" description="Low complexity" evidence="11">
    <location>
        <begin position="14"/>
        <end position="25"/>
    </location>
</feature>
<keyword evidence="16" id="KW-1185">Reference proteome</keyword>
<evidence type="ECO:0000313" key="15">
    <source>
        <dbReference type="EMBL" id="CUS08761.1"/>
    </source>
</evidence>
<evidence type="ECO:0000256" key="7">
    <source>
        <dbReference type="ARBA" id="ARBA00023006"/>
    </source>
</evidence>
<evidence type="ECO:0000313" key="16">
    <source>
        <dbReference type="Proteomes" id="UP001412239"/>
    </source>
</evidence>
<keyword evidence="4 10" id="KW-0256">Endoplasmic reticulum</keyword>
<organism evidence="15 16">
    <name type="scientific">Tuber aestivum</name>
    <name type="common">summer truffle</name>
    <dbReference type="NCBI Taxonomy" id="59557"/>
    <lineage>
        <taxon>Eukaryota</taxon>
        <taxon>Fungi</taxon>
        <taxon>Dikarya</taxon>
        <taxon>Ascomycota</taxon>
        <taxon>Pezizomycotina</taxon>
        <taxon>Pezizomycetes</taxon>
        <taxon>Pezizales</taxon>
        <taxon>Tuberaceae</taxon>
        <taxon>Tuber</taxon>
    </lineage>
</organism>
<comment type="subcellular location">
    <subcellularLocation>
        <location evidence="1">Endoplasmic reticulum membrane</location>
        <topology evidence="1">Peripheral membrane protein</topology>
        <orientation evidence="1">Cytoplasmic side</orientation>
    </subcellularLocation>
</comment>
<dbReference type="GO" id="GO:0006914">
    <property type="term" value="P:autophagy"/>
    <property type="evidence" value="ECO:0007669"/>
    <property type="project" value="UniProtKB-KW"/>
</dbReference>
<evidence type="ECO:0000259" key="12">
    <source>
        <dbReference type="Pfam" id="PF12931"/>
    </source>
</evidence>
<evidence type="ECO:0000256" key="8">
    <source>
        <dbReference type="ARBA" id="ARBA00023136"/>
    </source>
</evidence>
<feature type="compositionally biased region" description="Polar residues" evidence="11">
    <location>
        <begin position="1757"/>
        <end position="1774"/>
    </location>
</feature>
<keyword evidence="5 10" id="KW-0931">ER-Golgi transport</keyword>
<dbReference type="GO" id="GO:0016192">
    <property type="term" value="P:vesicle-mediated transport"/>
    <property type="evidence" value="ECO:0007669"/>
    <property type="project" value="UniProtKB-KW"/>
</dbReference>
<dbReference type="EMBL" id="LN891115">
    <property type="protein sequence ID" value="CUS08761.1"/>
    <property type="molecule type" value="Genomic_DNA"/>
</dbReference>
<feature type="compositionally biased region" description="Polar residues" evidence="11">
    <location>
        <begin position="782"/>
        <end position="821"/>
    </location>
</feature>
<feature type="domain" description="Sec16 Sec23-binding" evidence="12">
    <location>
        <begin position="1322"/>
        <end position="1629"/>
    </location>
</feature>
<feature type="compositionally biased region" description="Polar residues" evidence="11">
    <location>
        <begin position="1693"/>
        <end position="1711"/>
    </location>
</feature>
<evidence type="ECO:0000256" key="11">
    <source>
        <dbReference type="SAM" id="MobiDB-lite"/>
    </source>
</evidence>
<sequence length="2069" mass="219338">MEEARHPPASPVLTTSAAEPEAASARQTENGPMDIPPVGDSPDEGSNSPPPPTDVSTLSFSQIPEFCHIEDVDQGCPHVGSHHKNSVLHSAAPTPIGSRKPSSAALHNMAAEDQSVLPYTKQSQGEGYCSAGEEPLEGEGEDKGLEMRVKTKVDLDSSSNVPSNASSQVEESYIAHSATPVDHPVPAGDPKPVIAESRPVYPAPETAPSEGSVESEENRPIGNQQVPDSAFEAEINWGFDDMAALQSHVNGTGPFELLKQQEPERSSSFPQVELEEQHRAPGQGDTEQALFKIMASEIATGGGDRGMFDTPSVEHGGFFDTTGVAGTEESFFHGFVGSAAGNPTASVGQVANSGVTTAGPGLDTGGNMDEDASRFEEGLPLINNGGGAKEVSDLFGDVKIDDDLFEGLCSSGPDTGGDGIPGPKRKSTIQVIDGLKGRTHPHHSGKGVAAGSSTLISEVGPSAPPAEHPIVSLFGGSEENSSQPDGEDFFGQVQQQHKPDQQAPEQEAPDDLTARWKAALAGDELLADDSEGFLPSDDEGFLPDSDDETPVQKPVDGPDGALRGFSSTSIGSAPQAPSIAPRYTPQTQIPVQSPIQPQYGGTWPAQQPQQTPYNPYAPPHQAFQAPVSHVPGPPPATTYSAFGVRPPPAPERKAQSFVDKNEGYQSPYDLPLDIGPPVTRKRPSNLQQSQSAIPAGIGNIPGQPPPVRSSSMGAAFSAGAPTQAQPQGPPKPKGVLQQKFFEELPLIPPKQRATSALGRHPEPMNRVPSETGSYQVAPPRPESTQGFYHSTQKSFAQTVMGSPQRVSAQLAPQTATATSRYSPAPRATSGMYTAPPTTAASARYSPAPGATMGYQAPPNTTHPPAPSAAPYPLPTSAPPAAGMKYAPRPAGPPQVGSRVPSGGSVPPPRHPATHQPLMNPPPMTPQGPSYQHSFTASPPSQHPHSPEDPSHSHPRRFSGEHHTMHSSRPGTARSVQVSAMDIPREEEEEGATNLLHTIQNNGHPSQSSQPGVPPPAQGRYAPSRGSGRDSPASLPSVTRQNTFTPPPPPSTQSPRYNPNAFPQRAISPETTFQPPPRAQTQSPGMAYGKANKITQRPRDPYERPSSAFAHSSSASYASADPHQRQQYLGLNFMAPNDETRQDVLQRWQGAPVFCWGFGGSIAYTFPKRVQRYTSDMQQPVIKCSPGEVKIRSIKEILPFEESENKFPGPAWSGSKSTNKAKKKELLAWLTNKIGDLERRAQEGGTRAEEKVLLWKIVRTLLENDGVLEGNSEVERTVRATLSPETVEEGIGDHGAFSAVGDMPLNTQGPSIERADIQAVKTIKNNLLRGDRAAAVWHAVDHKLWSHALLISGTVGRELWKQVVQEFVKNEVKTLGEDADSLAALYETFAGNWEDCVNELVSASARMGMPMLGGASRSGSVNIDEKLGQWRETLGLILSNRSPGDAESIMALGKLLVGYDRVEAGHICYLFARPGALGGTGSVFSGHDDPAADFSLLGADHRQALFGRDADSAMLSEVYELAVSLCATPGPGFPHLQGYKLQRAIVLAENGQKGDAQKYCDSIASSIKLWNKPSPYFNPGFFGGLEDLSARLSMSPKDSSPSAGKWIPKLSSDTVSNSLWGTFNKFVAGEEEETSSTVGGEGGMMDAVAGPFTKMAGSGNVSPEISRVQSSVDLYSAYNNAPSYTSAPPVAVKPSSQAANRYAPSNSYQPKSSLYEPIVNQRATSDTYKPTGYGGGYEPNSNPLPPLQQAVNPYDNPAPSSVSTGYPSASTYDSRSSFEDAASSISKQETMENSAPEPHPPRSGYQPPSAGGYEPPSTDFTPYEPDNNDDETKHDKLKPKKSFMDDDDDEFTRKATEQARKLQEEEAKKKAEEKKNAAQDEGKRGWFGGWFGKKDPNQQGPIKAKLGEESSFVYDPDLKRWVNKKAGDATAAAPKPAPPPKRASTPTSQPSSTPSTPGFPPSGTSSAPPTSGLHAPPTSLGRSPTPSSVPSISTPPPPPGHPASTPPSTGALGTGPPSRPPTSISQRAATGDTIDDLLGPPGAPLSRKSTPGGGKKRGKSRYVEVIPGQS</sequence>
<feature type="compositionally biased region" description="Polar residues" evidence="11">
    <location>
        <begin position="1068"/>
        <end position="1083"/>
    </location>
</feature>
<proteinExistence type="inferred from homology"/>
<feature type="compositionally biased region" description="Polar residues" evidence="11">
    <location>
        <begin position="926"/>
        <end position="936"/>
    </location>
</feature>
<keyword evidence="8 10" id="KW-0472">Membrane</keyword>
<evidence type="ECO:0000256" key="4">
    <source>
        <dbReference type="ARBA" id="ARBA00022824"/>
    </source>
</evidence>
<feature type="region of interest" description="Disordered" evidence="11">
    <location>
        <begin position="78"/>
        <end position="104"/>
    </location>
</feature>
<feature type="compositionally biased region" description="Basic and acidic residues" evidence="11">
    <location>
        <begin position="650"/>
        <end position="662"/>
    </location>
</feature>
<feature type="region of interest" description="Disordered" evidence="11">
    <location>
        <begin position="153"/>
        <end position="172"/>
    </location>
</feature>
<dbReference type="Pfam" id="PF12935">
    <property type="entry name" value="Sec16_N"/>
    <property type="match status" value="1"/>
</dbReference>
<feature type="region of interest" description="Disordered" evidence="11">
    <location>
        <begin position="529"/>
        <end position="1121"/>
    </location>
</feature>
<dbReference type="CDD" id="cd09233">
    <property type="entry name" value="ACE1-Sec16-like"/>
    <property type="match status" value="1"/>
</dbReference>
<evidence type="ECO:0000256" key="6">
    <source>
        <dbReference type="ARBA" id="ARBA00022927"/>
    </source>
</evidence>
<dbReference type="Pfam" id="PF12931">
    <property type="entry name" value="TPR_Sec16"/>
    <property type="match status" value="1"/>
</dbReference>
<feature type="compositionally biased region" description="Low complexity" evidence="11">
    <location>
        <begin position="893"/>
        <end position="904"/>
    </location>
</feature>
<feature type="compositionally biased region" description="Polar residues" evidence="11">
    <location>
        <begin position="1782"/>
        <end position="1792"/>
    </location>
</feature>
<dbReference type="GO" id="GO:0007030">
    <property type="term" value="P:Golgi organization"/>
    <property type="evidence" value="ECO:0007669"/>
    <property type="project" value="TreeGrafter"/>
</dbReference>
<accession>A0A292PPQ2</accession>
<feature type="compositionally biased region" description="Pro residues" evidence="11">
    <location>
        <begin position="860"/>
        <end position="877"/>
    </location>
</feature>
<feature type="region of interest" description="Disordered" evidence="11">
    <location>
        <begin position="455"/>
        <end position="511"/>
    </location>
</feature>
<feature type="region of interest" description="Disordered" evidence="11">
    <location>
        <begin position="179"/>
        <end position="226"/>
    </location>
</feature>
<feature type="region of interest" description="Disordered" evidence="11">
    <location>
        <begin position="1684"/>
        <end position="2069"/>
    </location>
</feature>
<evidence type="ECO:0000256" key="5">
    <source>
        <dbReference type="ARBA" id="ARBA00022892"/>
    </source>
</evidence>
<feature type="compositionally biased region" description="Polar residues" evidence="11">
    <location>
        <begin position="584"/>
        <end position="596"/>
    </location>
</feature>
<feature type="compositionally biased region" description="Polar residues" evidence="11">
    <location>
        <begin position="966"/>
        <end position="977"/>
    </location>
</feature>
<evidence type="ECO:0000256" key="3">
    <source>
        <dbReference type="ARBA" id="ARBA00022448"/>
    </source>
</evidence>
<dbReference type="PANTHER" id="PTHR13402">
    <property type="entry name" value="RGPR-RELATED"/>
    <property type="match status" value="1"/>
</dbReference>
<dbReference type="GO" id="GO:0015031">
    <property type="term" value="P:protein transport"/>
    <property type="evidence" value="ECO:0007669"/>
    <property type="project" value="UniProtKB-KW"/>
</dbReference>
<dbReference type="Proteomes" id="UP001412239">
    <property type="component" value="Unassembled WGS sequence"/>
</dbReference>
<keyword evidence="7 10" id="KW-0072">Autophagy</keyword>
<feature type="domain" description="Sec16 N-terminal" evidence="14">
    <location>
        <begin position="370"/>
        <end position="531"/>
    </location>
</feature>
<dbReference type="InterPro" id="IPR024340">
    <property type="entry name" value="Sec16_CCD"/>
</dbReference>
<feature type="compositionally biased region" description="Basic and acidic residues" evidence="11">
    <location>
        <begin position="1850"/>
        <end position="1883"/>
    </location>
</feature>
<evidence type="ECO:0000259" key="13">
    <source>
        <dbReference type="Pfam" id="PF12932"/>
    </source>
</evidence>
<evidence type="ECO:0000256" key="10">
    <source>
        <dbReference type="RuleBase" id="RU364101"/>
    </source>
</evidence>
<evidence type="ECO:0000256" key="1">
    <source>
        <dbReference type="ARBA" id="ARBA00004397"/>
    </source>
</evidence>
<evidence type="ECO:0000256" key="9">
    <source>
        <dbReference type="ARBA" id="ARBA00024687"/>
    </source>
</evidence>
<name>A0A292PPQ2_9PEZI</name>
<dbReference type="GO" id="GO:0012507">
    <property type="term" value="C:ER to Golgi transport vesicle membrane"/>
    <property type="evidence" value="ECO:0007669"/>
    <property type="project" value="TreeGrafter"/>
</dbReference>
<keyword evidence="6 10" id="KW-0653">Protein transport</keyword>
<dbReference type="GO" id="GO:0070973">
    <property type="term" value="P:protein localization to endoplasmic reticulum exit site"/>
    <property type="evidence" value="ECO:0007669"/>
    <property type="project" value="TreeGrafter"/>
</dbReference>
<gene>
    <name evidence="15" type="ORF">GSTUAT00007176001</name>
</gene>
<feature type="compositionally biased region" description="Basic and acidic residues" evidence="11">
    <location>
        <begin position="944"/>
        <end position="963"/>
    </location>
</feature>
<evidence type="ECO:0000259" key="14">
    <source>
        <dbReference type="Pfam" id="PF12935"/>
    </source>
</evidence>
<dbReference type="FunFam" id="1.25.40.1030:FF:000008">
    <property type="entry name" value="Protein transport protein sec16"/>
    <property type="match status" value="1"/>
</dbReference>
<feature type="region of interest" description="Disordered" evidence="11">
    <location>
        <begin position="119"/>
        <end position="144"/>
    </location>
</feature>
<dbReference type="Gene3D" id="1.25.40.1030">
    <property type="match status" value="1"/>
</dbReference>
<dbReference type="GO" id="GO:0005789">
    <property type="term" value="C:endoplasmic reticulum membrane"/>
    <property type="evidence" value="ECO:0007669"/>
    <property type="project" value="UniProtKB-SubCell"/>
</dbReference>
<feature type="compositionally biased region" description="Low complexity" evidence="11">
    <location>
        <begin position="1941"/>
        <end position="1971"/>
    </location>
</feature>